<keyword evidence="3" id="KW-1185">Reference proteome</keyword>
<gene>
    <name evidence="2" type="ORF">J2S39_000688</name>
</gene>
<dbReference type="Proteomes" id="UP001180840">
    <property type="component" value="Unassembled WGS sequence"/>
</dbReference>
<evidence type="ECO:0000256" key="1">
    <source>
        <dbReference type="SAM" id="SignalP"/>
    </source>
</evidence>
<evidence type="ECO:0000313" key="3">
    <source>
        <dbReference type="Proteomes" id="UP001180840"/>
    </source>
</evidence>
<reference evidence="2" key="1">
    <citation type="submission" date="2023-07" db="EMBL/GenBank/DDBJ databases">
        <title>Sequencing the genomes of 1000 actinobacteria strains.</title>
        <authorList>
            <person name="Klenk H.-P."/>
        </authorList>
    </citation>
    <scope>NUCLEOTIDE SEQUENCE</scope>
    <source>
        <strain evidence="2">DSM 107476</strain>
    </source>
</reference>
<feature type="chain" id="PRO_5045763691" description="Secreted protein" evidence="1">
    <location>
        <begin position="36"/>
        <end position="246"/>
    </location>
</feature>
<comment type="caution">
    <text evidence="2">The sequence shown here is derived from an EMBL/GenBank/DDBJ whole genome shotgun (WGS) entry which is preliminary data.</text>
</comment>
<proteinExistence type="predicted"/>
<organism evidence="2 3">
    <name type="scientific">Corynebacterium guangdongense</name>
    <dbReference type="NCBI Taxonomy" id="1783348"/>
    <lineage>
        <taxon>Bacteria</taxon>
        <taxon>Bacillati</taxon>
        <taxon>Actinomycetota</taxon>
        <taxon>Actinomycetes</taxon>
        <taxon>Mycobacteriales</taxon>
        <taxon>Corynebacteriaceae</taxon>
        <taxon>Corynebacterium</taxon>
    </lineage>
</organism>
<evidence type="ECO:0000313" key="2">
    <source>
        <dbReference type="EMBL" id="MDR7329012.1"/>
    </source>
</evidence>
<dbReference type="RefSeq" id="WP_290197992.1">
    <property type="nucleotide sequence ID" value="NZ_CP047654.1"/>
</dbReference>
<feature type="signal peptide" evidence="1">
    <location>
        <begin position="1"/>
        <end position="35"/>
    </location>
</feature>
<keyword evidence="1" id="KW-0732">Signal</keyword>
<protein>
    <recommendedName>
        <fullName evidence="4">Secreted protein</fullName>
    </recommendedName>
</protein>
<dbReference type="EMBL" id="JAVDXZ010000001">
    <property type="protein sequence ID" value="MDR7329012.1"/>
    <property type="molecule type" value="Genomic_DNA"/>
</dbReference>
<sequence length="246" mass="25132">MTHRRLPHPRPLTARVAVGAASALLALTATLGAPAASAQSADPLQVVSSSAAQAASPYVDGLGRPSQYTQDRVREFAAQPWIPKDLRSAILTALNFYAGNNGDGGPDMPSNAPTFTQFYWPTVSGGCINGQLDSVGSALAVPGPAEIPAPGAADGQTAFLFTALGTSPAAPVEVPQNMRVHWFNIDTLTSGVTPLTNHGINPEGPATLSGVGDTGHGTILALLEGDVVTTDATCSFVPTVTIIEAP</sequence>
<accession>A0ABU1ZVQ0</accession>
<name>A0ABU1ZVQ0_9CORY</name>
<evidence type="ECO:0008006" key="4">
    <source>
        <dbReference type="Google" id="ProtNLM"/>
    </source>
</evidence>